<dbReference type="InterPro" id="IPR051706">
    <property type="entry name" value="Glycosyltransferase_domain"/>
</dbReference>
<keyword evidence="4" id="KW-1185">Reference proteome</keyword>
<gene>
    <name evidence="3" type="ORF">CSUI_005122</name>
</gene>
<dbReference type="AlphaFoldDB" id="A0A2C6KY51"/>
<evidence type="ECO:0000256" key="2">
    <source>
        <dbReference type="SAM" id="MobiDB-lite"/>
    </source>
</evidence>
<dbReference type="VEuPathDB" id="ToxoDB:CSUI_005122"/>
<dbReference type="Pfam" id="PF04488">
    <property type="entry name" value="Gly_transf_sug"/>
    <property type="match status" value="1"/>
</dbReference>
<feature type="region of interest" description="Disordered" evidence="2">
    <location>
        <begin position="1"/>
        <end position="25"/>
    </location>
</feature>
<dbReference type="PANTHER" id="PTHR32385">
    <property type="entry name" value="MANNOSYL PHOSPHORYLINOSITOL CERAMIDE SYNTHASE"/>
    <property type="match status" value="1"/>
</dbReference>
<dbReference type="Proteomes" id="UP000221165">
    <property type="component" value="Unassembled WGS sequence"/>
</dbReference>
<dbReference type="PANTHER" id="PTHR32385:SF23">
    <property type="entry name" value="NUCLEOTIDE-DIPHOSPHO-SUGAR TRANSFERASE"/>
    <property type="match status" value="1"/>
</dbReference>
<dbReference type="InterPro" id="IPR007577">
    <property type="entry name" value="GlycoTrfase_DXD_sugar-bd_CS"/>
</dbReference>
<sequence>MFQAGSGKNASVIASGNDPEESDLPDFPAPARIRFNLWSPNDRGWLSLLRAHWKGSAVRKTLLAESRRYCVCTGDRVRAVAPQQTDVLQSSGDHPARRATDREFKLKQGNSEAGSGEVVPGVRTRRVSSGAGQIHGPLGFSGTVIGTGFTGPCFLGGEGTAPGASACTSAGRSVESILAADLDNVLAKAVTAASKYARQHWPHPEQQCYSQELSLMCAEPQGALMRPVGPHLDTQESRVVIPSLLHFVWLGPSPLPSFFPRFKESWSYHNPCLTHALWTDEELDFLLAVLNDEILRRRQLGKDENGKAGNGQRHSLHPNPCNDGSVSEYVLERVIGSIRREGRLAAKSDMARLLLLWQYGGIYADVDVEAVKQLPACLFSDTSFFLGMQRRDAVELGNALLACEPRHRLSAFLLECLGVPYVTWGGDDVSREAVLINILESNGVCLSTGSTKKPTSLAESATEAASIIEETGRRTASVLSACIPPPITGPGFLTRAVMAWFQANGAVVSAATATAPRRTEICRPDRGSKQRGGVHCDYDRTEIIAARLSACGKRGGRLLGDQNLGDKGFEVISICPPVFFYPLPHHNRNDSAEDSTTQQQFLHSRYSFTLHHWKETWRAPKA</sequence>
<dbReference type="RefSeq" id="XP_067922713.1">
    <property type="nucleotide sequence ID" value="XM_068065301.1"/>
</dbReference>
<organism evidence="3 4">
    <name type="scientific">Cystoisospora suis</name>
    <dbReference type="NCBI Taxonomy" id="483139"/>
    <lineage>
        <taxon>Eukaryota</taxon>
        <taxon>Sar</taxon>
        <taxon>Alveolata</taxon>
        <taxon>Apicomplexa</taxon>
        <taxon>Conoidasida</taxon>
        <taxon>Coccidia</taxon>
        <taxon>Eucoccidiorida</taxon>
        <taxon>Eimeriorina</taxon>
        <taxon>Sarcocystidae</taxon>
        <taxon>Cystoisospora</taxon>
    </lineage>
</organism>
<keyword evidence="1 3" id="KW-0808">Transferase</keyword>
<dbReference type="OrthoDB" id="3647at2759"/>
<evidence type="ECO:0000313" key="3">
    <source>
        <dbReference type="EMBL" id="PHJ21028.1"/>
    </source>
</evidence>
<proteinExistence type="predicted"/>
<reference evidence="3 4" key="1">
    <citation type="journal article" date="2017" name="Int. J. Parasitol.">
        <title>The genome of the protozoan parasite Cystoisospora suis and a reverse vaccinology approach to identify vaccine candidates.</title>
        <authorList>
            <person name="Palmieri N."/>
            <person name="Shrestha A."/>
            <person name="Ruttkowski B."/>
            <person name="Beck T."/>
            <person name="Vogl C."/>
            <person name="Tomley F."/>
            <person name="Blake D.P."/>
            <person name="Joachim A."/>
        </authorList>
    </citation>
    <scope>NUCLEOTIDE SEQUENCE [LARGE SCALE GENOMIC DNA]</scope>
    <source>
        <strain evidence="3 4">Wien I</strain>
    </source>
</reference>
<dbReference type="Gene3D" id="3.90.550.20">
    <property type="match status" value="1"/>
</dbReference>
<dbReference type="GO" id="GO:0000030">
    <property type="term" value="F:mannosyltransferase activity"/>
    <property type="evidence" value="ECO:0007669"/>
    <property type="project" value="TreeGrafter"/>
</dbReference>
<protein>
    <submittedName>
        <fullName evidence="3">Glycosyltransferase family 32 protein</fullName>
    </submittedName>
</protein>
<dbReference type="SUPFAM" id="SSF53448">
    <property type="entry name" value="Nucleotide-diphospho-sugar transferases"/>
    <property type="match status" value="1"/>
</dbReference>
<evidence type="ECO:0000256" key="1">
    <source>
        <dbReference type="ARBA" id="ARBA00022679"/>
    </source>
</evidence>
<dbReference type="GO" id="GO:0051999">
    <property type="term" value="P:mannosyl-inositol phosphorylceramide biosynthetic process"/>
    <property type="evidence" value="ECO:0007669"/>
    <property type="project" value="TreeGrafter"/>
</dbReference>
<name>A0A2C6KY51_9APIC</name>
<accession>A0A2C6KY51</accession>
<comment type="caution">
    <text evidence="3">The sequence shown here is derived from an EMBL/GenBank/DDBJ whole genome shotgun (WGS) entry which is preliminary data.</text>
</comment>
<dbReference type="GO" id="GO:0016020">
    <property type="term" value="C:membrane"/>
    <property type="evidence" value="ECO:0007669"/>
    <property type="project" value="GOC"/>
</dbReference>
<evidence type="ECO:0000313" key="4">
    <source>
        <dbReference type="Proteomes" id="UP000221165"/>
    </source>
</evidence>
<feature type="compositionally biased region" description="Polar residues" evidence="2">
    <location>
        <begin position="1"/>
        <end position="14"/>
    </location>
</feature>
<dbReference type="InterPro" id="IPR029044">
    <property type="entry name" value="Nucleotide-diphossugar_trans"/>
</dbReference>
<dbReference type="EMBL" id="MIGC01002468">
    <property type="protein sequence ID" value="PHJ21028.1"/>
    <property type="molecule type" value="Genomic_DNA"/>
</dbReference>
<dbReference type="GeneID" id="94428512"/>